<comment type="caution">
    <text evidence="1">The sequence shown here is derived from an EMBL/GenBank/DDBJ whole genome shotgun (WGS) entry which is preliminary data.</text>
</comment>
<name>A0ABU4LDZ4_9ACTN</name>
<protein>
    <submittedName>
        <fullName evidence="1">Uncharacterized protein</fullName>
    </submittedName>
</protein>
<proteinExistence type="predicted"/>
<evidence type="ECO:0000313" key="2">
    <source>
        <dbReference type="Proteomes" id="UP001271723"/>
    </source>
</evidence>
<reference evidence="1 2" key="1">
    <citation type="journal article" date="2023" name="Microb. Genom.">
        <title>Mesoterricola silvestris gen. nov., sp. nov., Mesoterricola sediminis sp. nov., Geothrix oryzae sp. nov., Geothrix edaphica sp. nov., Geothrix rubra sp. nov., and Geothrix limicola sp. nov., six novel members of Acidobacteriota isolated from soils.</title>
        <authorList>
            <person name="Weisberg A.J."/>
            <person name="Pearce E."/>
            <person name="Kramer C.G."/>
            <person name="Chang J.H."/>
            <person name="Clarke C.R."/>
        </authorList>
    </citation>
    <scope>NUCLEOTIDE SEQUENCE [LARGE SCALE GENOMIC DNA]</scope>
    <source>
        <strain evidence="1 2">NRRL_B-2795</strain>
    </source>
</reference>
<accession>A0ABU4LDZ4</accession>
<dbReference type="EMBL" id="JARAVY010000017">
    <property type="protein sequence ID" value="MDX2913954.1"/>
    <property type="molecule type" value="Genomic_DNA"/>
</dbReference>
<keyword evidence="2" id="KW-1185">Reference proteome</keyword>
<sequence length="153" mass="16754">MDRPGTVVTVDDLFPRAATARGPFAAVVGETFETVTLPRRAALEVIGRLGRFQPHPVGAAVCRALTDEWVLILPPGSGFGLEWSWPANHCQKGVLMVPPRAAGPDDDLRWARLGNGEERVFSAPLLLYALFPQLSPRRPHSTNVRADRTPVRI</sequence>
<evidence type="ECO:0000313" key="1">
    <source>
        <dbReference type="EMBL" id="MDX2913954.1"/>
    </source>
</evidence>
<gene>
    <name evidence="1" type="ORF">PV517_35465</name>
</gene>
<organism evidence="1 2">
    <name type="scientific">Streptomyces griseiscabiei</name>
    <dbReference type="NCBI Taxonomy" id="2993540"/>
    <lineage>
        <taxon>Bacteria</taxon>
        <taxon>Bacillati</taxon>
        <taxon>Actinomycetota</taxon>
        <taxon>Actinomycetes</taxon>
        <taxon>Kitasatosporales</taxon>
        <taxon>Streptomycetaceae</taxon>
        <taxon>Streptomyces</taxon>
    </lineage>
</organism>
<dbReference type="RefSeq" id="WP_143673281.1">
    <property type="nucleotide sequence ID" value="NZ_JAGJBZ010000005.1"/>
</dbReference>
<dbReference type="Proteomes" id="UP001271723">
    <property type="component" value="Unassembled WGS sequence"/>
</dbReference>